<proteinExistence type="predicted"/>
<reference evidence="1" key="1">
    <citation type="submission" date="2023-03" db="EMBL/GenBank/DDBJ databases">
        <title>Massive genome expansion in bonnet fungi (Mycena s.s.) driven by repeated elements and novel gene families across ecological guilds.</title>
        <authorList>
            <consortium name="Lawrence Berkeley National Laboratory"/>
            <person name="Harder C.B."/>
            <person name="Miyauchi S."/>
            <person name="Viragh M."/>
            <person name="Kuo A."/>
            <person name="Thoen E."/>
            <person name="Andreopoulos B."/>
            <person name="Lu D."/>
            <person name="Skrede I."/>
            <person name="Drula E."/>
            <person name="Henrissat B."/>
            <person name="Morin E."/>
            <person name="Kohler A."/>
            <person name="Barry K."/>
            <person name="LaButti K."/>
            <person name="Morin E."/>
            <person name="Salamov A."/>
            <person name="Lipzen A."/>
            <person name="Mereny Z."/>
            <person name="Hegedus B."/>
            <person name="Baldrian P."/>
            <person name="Stursova M."/>
            <person name="Weitz H."/>
            <person name="Taylor A."/>
            <person name="Grigoriev I.V."/>
            <person name="Nagy L.G."/>
            <person name="Martin F."/>
            <person name="Kauserud H."/>
        </authorList>
    </citation>
    <scope>NUCLEOTIDE SEQUENCE</scope>
    <source>
        <strain evidence="1">CBHHK182m</strain>
    </source>
</reference>
<protein>
    <submittedName>
        <fullName evidence="1">Uncharacterized protein</fullName>
    </submittedName>
</protein>
<dbReference type="EMBL" id="JARKIB010000143">
    <property type="protein sequence ID" value="KAJ7732661.1"/>
    <property type="molecule type" value="Genomic_DNA"/>
</dbReference>
<dbReference type="Proteomes" id="UP001215598">
    <property type="component" value="Unassembled WGS sequence"/>
</dbReference>
<evidence type="ECO:0000313" key="1">
    <source>
        <dbReference type="EMBL" id="KAJ7732661.1"/>
    </source>
</evidence>
<gene>
    <name evidence="1" type="ORF">B0H16DRAFT_1580622</name>
</gene>
<sequence>MLVLLRYNRSTYPSAFLFLVLTVFCDGIAQTFHRSIKMVILTSPPPISGSGRALHWLQFVVSCRAESSTNRTS</sequence>
<organism evidence="1 2">
    <name type="scientific">Mycena metata</name>
    <dbReference type="NCBI Taxonomy" id="1033252"/>
    <lineage>
        <taxon>Eukaryota</taxon>
        <taxon>Fungi</taxon>
        <taxon>Dikarya</taxon>
        <taxon>Basidiomycota</taxon>
        <taxon>Agaricomycotina</taxon>
        <taxon>Agaricomycetes</taxon>
        <taxon>Agaricomycetidae</taxon>
        <taxon>Agaricales</taxon>
        <taxon>Marasmiineae</taxon>
        <taxon>Mycenaceae</taxon>
        <taxon>Mycena</taxon>
    </lineage>
</organism>
<dbReference type="AlphaFoldDB" id="A0AAD7MVM9"/>
<name>A0AAD7MVM9_9AGAR</name>
<evidence type="ECO:0000313" key="2">
    <source>
        <dbReference type="Proteomes" id="UP001215598"/>
    </source>
</evidence>
<accession>A0AAD7MVM9</accession>
<comment type="caution">
    <text evidence="1">The sequence shown here is derived from an EMBL/GenBank/DDBJ whole genome shotgun (WGS) entry which is preliminary data.</text>
</comment>
<keyword evidence="2" id="KW-1185">Reference proteome</keyword>